<keyword evidence="5" id="KW-0175">Coiled coil</keyword>
<evidence type="ECO:0000313" key="8">
    <source>
        <dbReference type="EMBL" id="QPL06692.1"/>
    </source>
</evidence>
<dbReference type="Pfam" id="PF00877">
    <property type="entry name" value="NLPC_P60"/>
    <property type="match status" value="1"/>
</dbReference>
<feature type="region of interest" description="Disordered" evidence="6">
    <location>
        <begin position="259"/>
        <end position="293"/>
    </location>
</feature>
<organism evidence="8 9">
    <name type="scientific">Actinomyces respiraculi</name>
    <dbReference type="NCBI Taxonomy" id="2744574"/>
    <lineage>
        <taxon>Bacteria</taxon>
        <taxon>Bacillati</taxon>
        <taxon>Actinomycetota</taxon>
        <taxon>Actinomycetes</taxon>
        <taxon>Actinomycetales</taxon>
        <taxon>Actinomycetaceae</taxon>
        <taxon>Actinomyces</taxon>
    </lineage>
</organism>
<evidence type="ECO:0000256" key="6">
    <source>
        <dbReference type="SAM" id="MobiDB-lite"/>
    </source>
</evidence>
<dbReference type="GO" id="GO:0006508">
    <property type="term" value="P:proteolysis"/>
    <property type="evidence" value="ECO:0007669"/>
    <property type="project" value="UniProtKB-KW"/>
</dbReference>
<keyword evidence="9" id="KW-1185">Reference proteome</keyword>
<dbReference type="KEGG" id="arep:ID810_10410"/>
<dbReference type="SUPFAM" id="SSF54001">
    <property type="entry name" value="Cysteine proteinases"/>
    <property type="match status" value="1"/>
</dbReference>
<protein>
    <submittedName>
        <fullName evidence="8">C40 family peptidase</fullName>
    </submittedName>
</protein>
<evidence type="ECO:0000259" key="7">
    <source>
        <dbReference type="PROSITE" id="PS51935"/>
    </source>
</evidence>
<dbReference type="Proteomes" id="UP000594637">
    <property type="component" value="Chromosome"/>
</dbReference>
<feature type="coiled-coil region" evidence="5">
    <location>
        <begin position="223"/>
        <end position="252"/>
    </location>
</feature>
<feature type="compositionally biased region" description="Low complexity" evidence="6">
    <location>
        <begin position="259"/>
        <end position="275"/>
    </location>
</feature>
<evidence type="ECO:0000256" key="3">
    <source>
        <dbReference type="ARBA" id="ARBA00022801"/>
    </source>
</evidence>
<dbReference type="PANTHER" id="PTHR47053">
    <property type="entry name" value="MUREIN DD-ENDOPEPTIDASE MEPH-RELATED"/>
    <property type="match status" value="1"/>
</dbReference>
<dbReference type="GO" id="GO:0008234">
    <property type="term" value="F:cysteine-type peptidase activity"/>
    <property type="evidence" value="ECO:0007669"/>
    <property type="project" value="UniProtKB-KW"/>
</dbReference>
<evidence type="ECO:0000256" key="1">
    <source>
        <dbReference type="ARBA" id="ARBA00007074"/>
    </source>
</evidence>
<feature type="compositionally biased region" description="Pro residues" evidence="6">
    <location>
        <begin position="276"/>
        <end position="286"/>
    </location>
</feature>
<dbReference type="InterPro" id="IPR051202">
    <property type="entry name" value="Peptidase_C40"/>
</dbReference>
<evidence type="ECO:0000256" key="5">
    <source>
        <dbReference type="SAM" id="Coils"/>
    </source>
</evidence>
<comment type="similarity">
    <text evidence="1">Belongs to the peptidase C40 family.</text>
</comment>
<gene>
    <name evidence="8" type="ORF">ID810_10410</name>
</gene>
<dbReference type="InterPro" id="IPR038765">
    <property type="entry name" value="Papain-like_cys_pep_sf"/>
</dbReference>
<dbReference type="PANTHER" id="PTHR47053:SF1">
    <property type="entry name" value="MUREIN DD-ENDOPEPTIDASE MEPH-RELATED"/>
    <property type="match status" value="1"/>
</dbReference>
<reference evidence="8 9" key="1">
    <citation type="submission" date="2020-11" db="EMBL/GenBank/DDBJ databases">
        <title>Actinomyces sp. ZJ750.</title>
        <authorList>
            <person name="Zhou J."/>
        </authorList>
    </citation>
    <scope>NUCLEOTIDE SEQUENCE [LARGE SCALE GENOMIC DNA]</scope>
    <source>
        <strain evidence="8 9">ZJ750</strain>
    </source>
</reference>
<keyword evidence="2" id="KW-0645">Protease</keyword>
<evidence type="ECO:0000313" key="9">
    <source>
        <dbReference type="Proteomes" id="UP000594637"/>
    </source>
</evidence>
<dbReference type="AlphaFoldDB" id="A0A7T0LN27"/>
<evidence type="ECO:0000256" key="4">
    <source>
        <dbReference type="ARBA" id="ARBA00022807"/>
    </source>
</evidence>
<feature type="domain" description="NlpC/P60" evidence="7">
    <location>
        <begin position="296"/>
        <end position="416"/>
    </location>
</feature>
<dbReference type="PROSITE" id="PS51935">
    <property type="entry name" value="NLPC_P60"/>
    <property type="match status" value="1"/>
</dbReference>
<evidence type="ECO:0000256" key="2">
    <source>
        <dbReference type="ARBA" id="ARBA00022670"/>
    </source>
</evidence>
<keyword evidence="4" id="KW-0788">Thiol protease</keyword>
<keyword evidence="3" id="KW-0378">Hydrolase</keyword>
<proteinExistence type="inferred from homology"/>
<dbReference type="RefSeq" id="WP_166858533.1">
    <property type="nucleotide sequence ID" value="NZ_CP063989.1"/>
</dbReference>
<accession>A0A7T0LN27</accession>
<dbReference type="InterPro" id="IPR000064">
    <property type="entry name" value="NLP_P60_dom"/>
</dbReference>
<sequence>MAASLLVPLATADPVTQDDIDSSHAAEESTAQSIAVLEAELAQLAADSEAAALTAQLANEDYLVALDALETATTEAQTAQADADAAAKATEQARSELGAAVVQTYQDGGNALDVLTPYLTSTSLADLADAAAALARIGEQSDAQLQGVEALQAVADTLQALADEKLAAKQTASDAAEEAKTVADEAAVNAANAVVYAQSQRETLIAQLAEQRNTTIELETQYQAQLEAQRKAREEEAARQAAEEAAALAAQQAADEAAAQAAAEAARQQEAAAAPAPAPAPAPEPAPSVDAWVPPSYSGQDVISAAYSYMGVPYEWGGESYGGVDCSGLTMLAYRSAGVYLTHSSRVQYGQGDKVPLSQAQPGDLVFWSSNGTQSGIYHVAMYLGDGQVIEAPTFGYTVRVTSLHYAGVMPYAVRP</sequence>
<dbReference type="Gene3D" id="3.90.1720.10">
    <property type="entry name" value="endopeptidase domain like (from Nostoc punctiforme)"/>
    <property type="match status" value="1"/>
</dbReference>
<name>A0A7T0LN27_9ACTO</name>
<dbReference type="EMBL" id="CP063989">
    <property type="protein sequence ID" value="QPL06692.1"/>
    <property type="molecule type" value="Genomic_DNA"/>
</dbReference>